<dbReference type="AlphaFoldDB" id="A0A0B7FVD2"/>
<sequence length="306" mass="34040">MSTMTHEHPANVSQEALTTSVPSATTICVEEDVTKGLRLKLENLKIQCDKYDSESSSEPGSPVPDTPACKGYIIESDLADQLLGERYYFVALVQLEQGPPEYCVFSLSPFHRMVSQVDKNSCFHHRYHAQLSEPVVNFRIGDWQYCWDTQNHTLSFESFQTGSKSPQLTRHNALLYVTLEEAKLCVDTFQWINLPAPGNLATPPLSRTGDSTPSPPSIAGVPPTVTGVNLPFISGYFGPSASQEAIDRWVDYSVANDQATRDGTNLRCPETGCKASSRRPHALKTHLYTHYNIKRKSGSKYLTNHN</sequence>
<dbReference type="OrthoDB" id="3262349at2759"/>
<name>A0A0B7FVD2_THACB</name>
<gene>
    <name evidence="1" type="ORF">RSOLAG1IB_04400</name>
</gene>
<keyword evidence="2" id="KW-1185">Reference proteome</keyword>
<accession>A0A0B7FVD2</accession>
<protein>
    <submittedName>
        <fullName evidence="1">Uncharacterized protein</fullName>
    </submittedName>
</protein>
<dbReference type="Proteomes" id="UP000059188">
    <property type="component" value="Unassembled WGS sequence"/>
</dbReference>
<evidence type="ECO:0000313" key="2">
    <source>
        <dbReference type="Proteomes" id="UP000059188"/>
    </source>
</evidence>
<reference evidence="1 2" key="1">
    <citation type="submission" date="2014-11" db="EMBL/GenBank/DDBJ databases">
        <authorList>
            <person name="Wibberg Daniel"/>
        </authorList>
    </citation>
    <scope>NUCLEOTIDE SEQUENCE [LARGE SCALE GENOMIC DNA]</scope>
    <source>
        <strain evidence="1">Rhizoctonia solani AG1-IB 7/3/14</strain>
    </source>
</reference>
<dbReference type="EMBL" id="LN679105">
    <property type="protein sequence ID" value="CEL61650.1"/>
    <property type="molecule type" value="Genomic_DNA"/>
</dbReference>
<proteinExistence type="predicted"/>
<organism evidence="1 2">
    <name type="scientific">Thanatephorus cucumeris (strain AG1-IB / isolate 7/3/14)</name>
    <name type="common">Lettuce bottom rot fungus</name>
    <name type="synonym">Rhizoctonia solani</name>
    <dbReference type="NCBI Taxonomy" id="1108050"/>
    <lineage>
        <taxon>Eukaryota</taxon>
        <taxon>Fungi</taxon>
        <taxon>Dikarya</taxon>
        <taxon>Basidiomycota</taxon>
        <taxon>Agaricomycotina</taxon>
        <taxon>Agaricomycetes</taxon>
        <taxon>Cantharellales</taxon>
        <taxon>Ceratobasidiaceae</taxon>
        <taxon>Rhizoctonia</taxon>
        <taxon>Rhizoctonia solani AG-1</taxon>
    </lineage>
</organism>
<evidence type="ECO:0000313" key="1">
    <source>
        <dbReference type="EMBL" id="CEL61650.1"/>
    </source>
</evidence>
<dbReference type="STRING" id="1108050.A0A0B7FVD2"/>